<dbReference type="SUPFAM" id="SSF48019">
    <property type="entry name" value="post-AAA+ oligomerization domain-like"/>
    <property type="match status" value="1"/>
</dbReference>
<comment type="similarity">
    <text evidence="7">Belongs to the DNA polymerase HolA subunit family.</text>
</comment>
<dbReference type="GO" id="GO:0009360">
    <property type="term" value="C:DNA polymerase III complex"/>
    <property type="evidence" value="ECO:0007669"/>
    <property type="project" value="InterPro"/>
</dbReference>
<dbReference type="InterPro" id="IPR005790">
    <property type="entry name" value="DNA_polIII_delta"/>
</dbReference>
<dbReference type="PANTHER" id="PTHR34388:SF1">
    <property type="entry name" value="DNA POLYMERASE III SUBUNIT DELTA"/>
    <property type="match status" value="1"/>
</dbReference>
<evidence type="ECO:0000256" key="6">
    <source>
        <dbReference type="ARBA" id="ARBA00022932"/>
    </source>
</evidence>
<dbReference type="Pfam" id="PF06144">
    <property type="entry name" value="DNA_pol3_delta"/>
    <property type="match status" value="1"/>
</dbReference>
<evidence type="ECO:0000256" key="9">
    <source>
        <dbReference type="SAM" id="Phobius"/>
    </source>
</evidence>
<dbReference type="InterPro" id="IPR008921">
    <property type="entry name" value="DNA_pol3_clamp-load_cplx_C"/>
</dbReference>
<dbReference type="Gene3D" id="1.20.272.10">
    <property type="match status" value="1"/>
</dbReference>
<evidence type="ECO:0000256" key="4">
    <source>
        <dbReference type="ARBA" id="ARBA00022695"/>
    </source>
</evidence>
<evidence type="ECO:0000256" key="7">
    <source>
        <dbReference type="ARBA" id="ARBA00034754"/>
    </source>
</evidence>
<dbReference type="InterPro" id="IPR048466">
    <property type="entry name" value="DNA_pol3_delta-like_C"/>
</dbReference>
<dbReference type="AlphaFoldDB" id="A0A940DIZ0"/>
<dbReference type="Gene3D" id="3.40.50.300">
    <property type="entry name" value="P-loop containing nucleotide triphosphate hydrolases"/>
    <property type="match status" value="1"/>
</dbReference>
<evidence type="ECO:0000256" key="1">
    <source>
        <dbReference type="ARBA" id="ARBA00012417"/>
    </source>
</evidence>
<dbReference type="Proteomes" id="UP000712007">
    <property type="component" value="Unassembled WGS sequence"/>
</dbReference>
<protein>
    <recommendedName>
        <fullName evidence="2">DNA polymerase III subunit delta</fullName>
        <ecNumber evidence="1">2.7.7.7</ecNumber>
    </recommendedName>
</protein>
<dbReference type="GO" id="GO:0006261">
    <property type="term" value="P:DNA-templated DNA replication"/>
    <property type="evidence" value="ECO:0007669"/>
    <property type="project" value="TreeGrafter"/>
</dbReference>
<evidence type="ECO:0000256" key="3">
    <source>
        <dbReference type="ARBA" id="ARBA00022679"/>
    </source>
</evidence>
<evidence type="ECO:0000256" key="2">
    <source>
        <dbReference type="ARBA" id="ARBA00017703"/>
    </source>
</evidence>
<comment type="catalytic activity">
    <reaction evidence="8">
        <text>DNA(n) + a 2'-deoxyribonucleoside 5'-triphosphate = DNA(n+1) + diphosphate</text>
        <dbReference type="Rhea" id="RHEA:22508"/>
        <dbReference type="Rhea" id="RHEA-COMP:17339"/>
        <dbReference type="Rhea" id="RHEA-COMP:17340"/>
        <dbReference type="ChEBI" id="CHEBI:33019"/>
        <dbReference type="ChEBI" id="CHEBI:61560"/>
        <dbReference type="ChEBI" id="CHEBI:173112"/>
        <dbReference type="EC" id="2.7.7.7"/>
    </reaction>
</comment>
<reference evidence="12" key="1">
    <citation type="submission" date="2020-10" db="EMBL/GenBank/DDBJ databases">
        <authorList>
            <person name="Gilroy R."/>
        </authorList>
    </citation>
    <scope>NUCLEOTIDE SEQUENCE</scope>
    <source>
        <strain evidence="12">3924</strain>
    </source>
</reference>
<dbReference type="EMBL" id="JADIMV010000064">
    <property type="protein sequence ID" value="MBO8439760.1"/>
    <property type="molecule type" value="Genomic_DNA"/>
</dbReference>
<evidence type="ECO:0000256" key="5">
    <source>
        <dbReference type="ARBA" id="ARBA00022705"/>
    </source>
</evidence>
<feature type="domain" description="DNA polymerase III delta subunit-like C-terminal" evidence="11">
    <location>
        <begin position="216"/>
        <end position="320"/>
    </location>
</feature>
<dbReference type="SUPFAM" id="SSF52540">
    <property type="entry name" value="P-loop containing nucleoside triphosphate hydrolases"/>
    <property type="match status" value="1"/>
</dbReference>
<dbReference type="Pfam" id="PF21694">
    <property type="entry name" value="DNA_pol3_delta_C"/>
    <property type="match status" value="1"/>
</dbReference>
<dbReference type="PANTHER" id="PTHR34388">
    <property type="entry name" value="DNA POLYMERASE III SUBUNIT DELTA"/>
    <property type="match status" value="1"/>
</dbReference>
<accession>A0A940DIZ0</accession>
<dbReference type="GO" id="GO:0003887">
    <property type="term" value="F:DNA-directed DNA polymerase activity"/>
    <property type="evidence" value="ECO:0007669"/>
    <property type="project" value="UniProtKB-KW"/>
</dbReference>
<sequence length="353" mass="40388">MARQTVTYEQVMASLRKGEYKPVYLLMGEEDYFIDSIADYIKENALTEDEKTFDLSILYGKDIDCNQLIMAAKRYPMMAKRQVIIVREAQNIRDLANISLYMKQPQPSTVLVLCHKHSTADMRKKYVADIEKAGVVFVSKRLYDNQIPQWISRYAESLGLKIEPKAANMISEFLGTDLSKIANEIGKLPIILKERGTNLITADIVEDNIGISKEYNNFELINAIIRRDIVKSNRIIDHFARDPKNNPLVVTTSVLFNFFSNLMLYLWLIKNARMDDEHLAAELKINKYFINDYRNAAKHFDSGRTLQAIGILRDMDSRSKGFGTGPSANDRDILREAIFKILHLSSSSKLNAT</sequence>
<keyword evidence="4 12" id="KW-0548">Nucleotidyltransferase</keyword>
<gene>
    <name evidence="12" type="primary">holA</name>
    <name evidence="12" type="ORF">IAC51_03830</name>
</gene>
<dbReference type="InterPro" id="IPR010372">
    <property type="entry name" value="DNA_pol3_delta_N"/>
</dbReference>
<evidence type="ECO:0000256" key="8">
    <source>
        <dbReference type="ARBA" id="ARBA00049244"/>
    </source>
</evidence>
<dbReference type="GO" id="GO:0003677">
    <property type="term" value="F:DNA binding"/>
    <property type="evidence" value="ECO:0007669"/>
    <property type="project" value="InterPro"/>
</dbReference>
<evidence type="ECO:0000259" key="11">
    <source>
        <dbReference type="Pfam" id="PF21694"/>
    </source>
</evidence>
<keyword evidence="3 12" id="KW-0808">Transferase</keyword>
<evidence type="ECO:0000313" key="13">
    <source>
        <dbReference type="Proteomes" id="UP000712007"/>
    </source>
</evidence>
<feature type="domain" description="DNA polymerase III delta N-terminal" evidence="10">
    <location>
        <begin position="24"/>
        <end position="136"/>
    </location>
</feature>
<dbReference type="NCBIfam" id="TIGR01128">
    <property type="entry name" value="holA"/>
    <property type="match status" value="1"/>
</dbReference>
<dbReference type="EC" id="2.7.7.7" evidence="1"/>
<dbReference type="InterPro" id="IPR027417">
    <property type="entry name" value="P-loop_NTPase"/>
</dbReference>
<keyword evidence="9" id="KW-1133">Transmembrane helix</keyword>
<dbReference type="Gene3D" id="1.10.8.60">
    <property type="match status" value="1"/>
</dbReference>
<evidence type="ECO:0000259" key="10">
    <source>
        <dbReference type="Pfam" id="PF06144"/>
    </source>
</evidence>
<feature type="transmembrane region" description="Helical" evidence="9">
    <location>
        <begin position="248"/>
        <end position="268"/>
    </location>
</feature>
<organism evidence="12 13">
    <name type="scientific">Candidatus Aphodosoma intestinipullorum</name>
    <dbReference type="NCBI Taxonomy" id="2840674"/>
    <lineage>
        <taxon>Bacteria</taxon>
        <taxon>Pseudomonadati</taxon>
        <taxon>Bacteroidota</taxon>
        <taxon>Bacteroidia</taxon>
        <taxon>Bacteroidales</taxon>
        <taxon>Candidatus Aphodosoma</taxon>
    </lineage>
</organism>
<keyword evidence="5" id="KW-0235">DNA replication</keyword>
<keyword evidence="6" id="KW-0239">DNA-directed DNA polymerase</keyword>
<keyword evidence="9" id="KW-0472">Membrane</keyword>
<reference evidence="12" key="2">
    <citation type="journal article" date="2021" name="PeerJ">
        <title>Extensive microbial diversity within the chicken gut microbiome revealed by metagenomics and culture.</title>
        <authorList>
            <person name="Gilroy R."/>
            <person name="Ravi A."/>
            <person name="Getino M."/>
            <person name="Pursley I."/>
            <person name="Horton D.L."/>
            <person name="Alikhan N.F."/>
            <person name="Baker D."/>
            <person name="Gharbi K."/>
            <person name="Hall N."/>
            <person name="Watson M."/>
            <person name="Adriaenssens E.M."/>
            <person name="Foster-Nyarko E."/>
            <person name="Jarju S."/>
            <person name="Secka A."/>
            <person name="Antonio M."/>
            <person name="Oren A."/>
            <person name="Chaudhuri R.R."/>
            <person name="La Ragione R."/>
            <person name="Hildebrand F."/>
            <person name="Pallen M.J."/>
        </authorList>
    </citation>
    <scope>NUCLEOTIDE SEQUENCE</scope>
    <source>
        <strain evidence="12">3924</strain>
    </source>
</reference>
<evidence type="ECO:0000313" key="12">
    <source>
        <dbReference type="EMBL" id="MBO8439760.1"/>
    </source>
</evidence>
<keyword evidence="9" id="KW-0812">Transmembrane</keyword>
<proteinExistence type="inferred from homology"/>
<name>A0A940DIZ0_9BACT</name>
<comment type="caution">
    <text evidence="12">The sequence shown here is derived from an EMBL/GenBank/DDBJ whole genome shotgun (WGS) entry which is preliminary data.</text>
</comment>